<dbReference type="Pfam" id="PF13410">
    <property type="entry name" value="GST_C_2"/>
    <property type="match status" value="1"/>
</dbReference>
<dbReference type="SFLD" id="SFLDG00358">
    <property type="entry name" value="Main_(cytGST)"/>
    <property type="match status" value="1"/>
</dbReference>
<evidence type="ECO:0000313" key="2">
    <source>
        <dbReference type="EMBL" id="KAG5190185.1"/>
    </source>
</evidence>
<dbReference type="AlphaFoldDB" id="A0A835ZAS3"/>
<feature type="domain" description="GST N-terminal" evidence="1">
    <location>
        <begin position="8"/>
        <end position="90"/>
    </location>
</feature>
<sequence>MATAPSPRRANFITNKMCPYAQRVWIALEESGTPYEMAEVSLYGAGGKPAWFTALNPKGEVPVLVTADGAVIADSEAILDHLARPNSPLAPPPPCRAAHAAALRALVNARLKPAGKRAVLRPSPAATAELMAALREIDAALATPGPYACGDAFCAADASAFPFLWRVRKEFGFPDGARALEAWADACEARAGVRATLVGSWWWWW</sequence>
<organism evidence="2 3">
    <name type="scientific">Tribonema minus</name>
    <dbReference type="NCBI Taxonomy" id="303371"/>
    <lineage>
        <taxon>Eukaryota</taxon>
        <taxon>Sar</taxon>
        <taxon>Stramenopiles</taxon>
        <taxon>Ochrophyta</taxon>
        <taxon>PX clade</taxon>
        <taxon>Xanthophyceae</taxon>
        <taxon>Tribonematales</taxon>
        <taxon>Tribonemataceae</taxon>
        <taxon>Tribonema</taxon>
    </lineage>
</organism>
<dbReference type="PROSITE" id="PS50404">
    <property type="entry name" value="GST_NTER"/>
    <property type="match status" value="1"/>
</dbReference>
<dbReference type="InterPro" id="IPR036249">
    <property type="entry name" value="Thioredoxin-like_sf"/>
</dbReference>
<protein>
    <submittedName>
        <fullName evidence="2">Thioredoxin-like protein</fullName>
    </submittedName>
</protein>
<dbReference type="PANTHER" id="PTHR43968">
    <property type="match status" value="1"/>
</dbReference>
<proteinExistence type="predicted"/>
<dbReference type="PANTHER" id="PTHR43968:SF6">
    <property type="entry name" value="GLUTATHIONE S-TRANSFERASE OMEGA"/>
    <property type="match status" value="1"/>
</dbReference>
<comment type="caution">
    <text evidence="2">The sequence shown here is derived from an EMBL/GenBank/DDBJ whole genome shotgun (WGS) entry which is preliminary data.</text>
</comment>
<dbReference type="OrthoDB" id="422574at2759"/>
<dbReference type="SFLD" id="SFLDS00019">
    <property type="entry name" value="Glutathione_Transferase_(cytos"/>
    <property type="match status" value="1"/>
</dbReference>
<dbReference type="EMBL" id="JAFCMP010000037">
    <property type="protein sequence ID" value="KAG5190185.1"/>
    <property type="molecule type" value="Genomic_DNA"/>
</dbReference>
<dbReference type="InterPro" id="IPR040079">
    <property type="entry name" value="Glutathione_S-Trfase"/>
</dbReference>
<gene>
    <name evidence="2" type="ORF">JKP88DRAFT_299445</name>
</gene>
<dbReference type="Gene3D" id="3.40.30.10">
    <property type="entry name" value="Glutaredoxin"/>
    <property type="match status" value="1"/>
</dbReference>
<dbReference type="GO" id="GO:0005737">
    <property type="term" value="C:cytoplasm"/>
    <property type="evidence" value="ECO:0007669"/>
    <property type="project" value="TreeGrafter"/>
</dbReference>
<dbReference type="SUPFAM" id="SSF52833">
    <property type="entry name" value="Thioredoxin-like"/>
    <property type="match status" value="1"/>
</dbReference>
<name>A0A835ZAS3_9STRA</name>
<dbReference type="Pfam" id="PF13409">
    <property type="entry name" value="GST_N_2"/>
    <property type="match status" value="1"/>
</dbReference>
<evidence type="ECO:0000313" key="3">
    <source>
        <dbReference type="Proteomes" id="UP000664859"/>
    </source>
</evidence>
<dbReference type="Proteomes" id="UP000664859">
    <property type="component" value="Unassembled WGS sequence"/>
</dbReference>
<dbReference type="InterPro" id="IPR036282">
    <property type="entry name" value="Glutathione-S-Trfase_C_sf"/>
</dbReference>
<dbReference type="InterPro" id="IPR050983">
    <property type="entry name" value="GST_Omega/HSP26"/>
</dbReference>
<keyword evidence="3" id="KW-1185">Reference proteome</keyword>
<reference evidence="2" key="1">
    <citation type="submission" date="2021-02" db="EMBL/GenBank/DDBJ databases">
        <title>First Annotated Genome of the Yellow-green Alga Tribonema minus.</title>
        <authorList>
            <person name="Mahan K.M."/>
        </authorList>
    </citation>
    <scope>NUCLEOTIDE SEQUENCE</scope>
    <source>
        <strain evidence="2">UTEX B ZZ1240</strain>
    </source>
</reference>
<accession>A0A835ZAS3</accession>
<dbReference type="CDD" id="cd00299">
    <property type="entry name" value="GST_C_family"/>
    <property type="match status" value="1"/>
</dbReference>
<dbReference type="CDD" id="cd00570">
    <property type="entry name" value="GST_N_family"/>
    <property type="match status" value="1"/>
</dbReference>
<evidence type="ECO:0000259" key="1">
    <source>
        <dbReference type="PROSITE" id="PS50404"/>
    </source>
</evidence>
<dbReference type="SUPFAM" id="SSF47616">
    <property type="entry name" value="GST C-terminal domain-like"/>
    <property type="match status" value="1"/>
</dbReference>
<dbReference type="Gene3D" id="1.20.1050.10">
    <property type="match status" value="1"/>
</dbReference>
<dbReference type="InterPro" id="IPR004045">
    <property type="entry name" value="Glutathione_S-Trfase_N"/>
</dbReference>